<evidence type="ECO:0000313" key="8">
    <source>
        <dbReference type="EMBL" id="OGE90473.1"/>
    </source>
</evidence>
<evidence type="ECO:0000256" key="5">
    <source>
        <dbReference type="ARBA" id="ARBA00023136"/>
    </source>
</evidence>
<dbReference type="EMBL" id="MFEY01000006">
    <property type="protein sequence ID" value="OGE90473.1"/>
    <property type="molecule type" value="Genomic_DNA"/>
</dbReference>
<name>A0A1F5PKL5_9BACT</name>
<dbReference type="PANTHER" id="PTHR36115">
    <property type="entry name" value="PROLINE-RICH ANTIGEN HOMOLOG-RELATED"/>
    <property type="match status" value="1"/>
</dbReference>
<evidence type="ECO:0000256" key="3">
    <source>
        <dbReference type="ARBA" id="ARBA00022692"/>
    </source>
</evidence>
<reference evidence="8 9" key="1">
    <citation type="journal article" date="2016" name="Nat. Commun.">
        <title>Thousands of microbial genomes shed light on interconnected biogeochemical processes in an aquifer system.</title>
        <authorList>
            <person name="Anantharaman K."/>
            <person name="Brown C.T."/>
            <person name="Hug L.A."/>
            <person name="Sharon I."/>
            <person name="Castelle C.J."/>
            <person name="Probst A.J."/>
            <person name="Thomas B.C."/>
            <person name="Singh A."/>
            <person name="Wilkins M.J."/>
            <person name="Karaoz U."/>
            <person name="Brodie E.L."/>
            <person name="Williams K.H."/>
            <person name="Hubbard S.S."/>
            <person name="Banfield J.F."/>
        </authorList>
    </citation>
    <scope>NUCLEOTIDE SEQUENCE [LARGE SCALE GENOMIC DNA]</scope>
</reference>
<dbReference type="Proteomes" id="UP000177682">
    <property type="component" value="Unassembled WGS sequence"/>
</dbReference>
<feature type="domain" description="RDD" evidence="7">
    <location>
        <begin position="21"/>
        <end position="125"/>
    </location>
</feature>
<dbReference type="InterPro" id="IPR010432">
    <property type="entry name" value="RDD"/>
</dbReference>
<dbReference type="GO" id="GO:0005886">
    <property type="term" value="C:plasma membrane"/>
    <property type="evidence" value="ECO:0007669"/>
    <property type="project" value="UniProtKB-SubCell"/>
</dbReference>
<evidence type="ECO:0000256" key="4">
    <source>
        <dbReference type="ARBA" id="ARBA00022989"/>
    </source>
</evidence>
<comment type="subcellular location">
    <subcellularLocation>
        <location evidence="1">Cell membrane</location>
        <topology evidence="1">Multi-pass membrane protein</topology>
    </subcellularLocation>
</comment>
<feature type="transmembrane region" description="Helical" evidence="6">
    <location>
        <begin position="58"/>
        <end position="77"/>
    </location>
</feature>
<evidence type="ECO:0000259" key="7">
    <source>
        <dbReference type="Pfam" id="PF06271"/>
    </source>
</evidence>
<keyword evidence="2" id="KW-1003">Cell membrane</keyword>
<feature type="transmembrane region" description="Helical" evidence="6">
    <location>
        <begin position="27"/>
        <end position="52"/>
    </location>
</feature>
<proteinExistence type="predicted"/>
<dbReference type="AlphaFoldDB" id="A0A1F5PKL5"/>
<dbReference type="Pfam" id="PF06271">
    <property type="entry name" value="RDD"/>
    <property type="match status" value="1"/>
</dbReference>
<comment type="caution">
    <text evidence="8">The sequence shown here is derived from an EMBL/GenBank/DDBJ whole genome shotgun (WGS) entry which is preliminary data.</text>
</comment>
<evidence type="ECO:0000256" key="1">
    <source>
        <dbReference type="ARBA" id="ARBA00004651"/>
    </source>
</evidence>
<organism evidence="8 9">
    <name type="scientific">Candidatus Doudnabacteria bacterium RIFCSPHIGHO2_12_FULL_48_16</name>
    <dbReference type="NCBI Taxonomy" id="1817838"/>
    <lineage>
        <taxon>Bacteria</taxon>
        <taxon>Candidatus Doudnaibacteriota</taxon>
    </lineage>
</organism>
<keyword evidence="5 6" id="KW-0472">Membrane</keyword>
<protein>
    <recommendedName>
        <fullName evidence="7">RDD domain-containing protein</fullName>
    </recommendedName>
</protein>
<keyword evidence="3 6" id="KW-0812">Transmembrane</keyword>
<dbReference type="PANTHER" id="PTHR36115:SF4">
    <property type="entry name" value="MEMBRANE PROTEIN"/>
    <property type="match status" value="1"/>
</dbReference>
<evidence type="ECO:0000313" key="9">
    <source>
        <dbReference type="Proteomes" id="UP000177682"/>
    </source>
</evidence>
<dbReference type="InterPro" id="IPR051791">
    <property type="entry name" value="Pra-immunoreactive"/>
</dbReference>
<gene>
    <name evidence="8" type="ORF">A3E29_05000</name>
</gene>
<sequence length="144" mass="16109">MEPVPTPSSFNHVPTPSLKIASSSKRLANLILDGIFFRVIVFIIMSFLSAVGNLDDNFFVIQTVWTSLASYFAYYVIMEVSCGRTLAKFITRTKVVMADGSSPDLMHLLGRTAVRFIPFEAFSFFGSRPVGWHDRFSGTRVIES</sequence>
<accession>A0A1F5PKL5</accession>
<evidence type="ECO:0000256" key="6">
    <source>
        <dbReference type="SAM" id="Phobius"/>
    </source>
</evidence>
<keyword evidence="4 6" id="KW-1133">Transmembrane helix</keyword>
<evidence type="ECO:0000256" key="2">
    <source>
        <dbReference type="ARBA" id="ARBA00022475"/>
    </source>
</evidence>